<dbReference type="PANTHER" id="PTHR13274:SF2">
    <property type="entry name" value="SMALL RIBOSOMAL SUBUNIT PROTEIN MS25"/>
    <property type="match status" value="1"/>
</dbReference>
<feature type="region of interest" description="Disordered" evidence="5">
    <location>
        <begin position="200"/>
        <end position="234"/>
    </location>
</feature>
<dbReference type="Pfam" id="PF05047">
    <property type="entry name" value="L51_S25_CI-B8"/>
    <property type="match status" value="1"/>
</dbReference>
<gene>
    <name evidence="7" type="ORF">CIHG_05759</name>
</gene>
<dbReference type="InterPro" id="IPR007741">
    <property type="entry name" value="Ribosomal_mL43/mS25/NADH_DH"/>
</dbReference>
<feature type="domain" description="Ribosomal protein/NADH dehydrogenase" evidence="6">
    <location>
        <begin position="90"/>
        <end position="187"/>
    </location>
</feature>
<dbReference type="GO" id="GO:0005739">
    <property type="term" value="C:mitochondrion"/>
    <property type="evidence" value="ECO:0007669"/>
    <property type="project" value="UniProtKB-SubCell"/>
</dbReference>
<evidence type="ECO:0000259" key="6">
    <source>
        <dbReference type="SMART" id="SM00916"/>
    </source>
</evidence>
<evidence type="ECO:0000256" key="3">
    <source>
        <dbReference type="ARBA" id="ARBA00023128"/>
    </source>
</evidence>
<evidence type="ECO:0000313" key="8">
    <source>
        <dbReference type="Proteomes" id="UP000054563"/>
    </source>
</evidence>
<evidence type="ECO:0000256" key="4">
    <source>
        <dbReference type="ARBA" id="ARBA00023274"/>
    </source>
</evidence>
<dbReference type="GO" id="GO:0003735">
    <property type="term" value="F:structural constituent of ribosome"/>
    <property type="evidence" value="ECO:0007669"/>
    <property type="project" value="InterPro"/>
</dbReference>
<dbReference type="InterPro" id="IPR040049">
    <property type="entry name" value="Ribosomal_mS25/mL61"/>
</dbReference>
<name>A0A0J8RTS6_COCIT</name>
<dbReference type="eggNOG" id="ENOG502SDFJ">
    <property type="taxonomic scope" value="Eukaryota"/>
</dbReference>
<keyword evidence="4" id="KW-0687">Ribonucleoprotein</keyword>
<comment type="subcellular location">
    <subcellularLocation>
        <location evidence="1">Mitochondrion</location>
    </subcellularLocation>
</comment>
<dbReference type="PANTHER" id="PTHR13274">
    <property type="entry name" value="MITOCHONDRIAL RIBOSOMAL PROTEIN S25"/>
    <property type="match status" value="1"/>
</dbReference>
<dbReference type="EMBL" id="DS017002">
    <property type="protein sequence ID" value="KMU87991.1"/>
    <property type="molecule type" value="Genomic_DNA"/>
</dbReference>
<accession>A0A0J8RTS6</accession>
<evidence type="ECO:0000256" key="2">
    <source>
        <dbReference type="ARBA" id="ARBA00022980"/>
    </source>
</evidence>
<organism evidence="7 8">
    <name type="scientific">Coccidioides immitis H538.4</name>
    <dbReference type="NCBI Taxonomy" id="396776"/>
    <lineage>
        <taxon>Eukaryota</taxon>
        <taxon>Fungi</taxon>
        <taxon>Dikarya</taxon>
        <taxon>Ascomycota</taxon>
        <taxon>Pezizomycotina</taxon>
        <taxon>Eurotiomycetes</taxon>
        <taxon>Eurotiomycetidae</taxon>
        <taxon>Onygenales</taxon>
        <taxon>Onygenaceae</taxon>
        <taxon>Coccidioides</taxon>
    </lineage>
</organism>
<feature type="compositionally biased region" description="Basic and acidic residues" evidence="5">
    <location>
        <begin position="200"/>
        <end position="215"/>
    </location>
</feature>
<dbReference type="GO" id="GO:0005840">
    <property type="term" value="C:ribosome"/>
    <property type="evidence" value="ECO:0007669"/>
    <property type="project" value="UniProtKB-KW"/>
</dbReference>
<dbReference type="Proteomes" id="UP000054563">
    <property type="component" value="Unassembled WGS sequence"/>
</dbReference>
<dbReference type="AlphaFoldDB" id="A0A0J8RTS6"/>
<sequence length="234" mass="26012">MVSILKRMRKMKSCPEYIPGAVCSSNCPQLPFPAEHAPRPPIALIVKEQNAKHSMLLDIRVGLGAALLPSASSPSKFSPVTRLHLTYARKMYEGHIGARRFWRQCLPRLKYYNPSVAMSVKQTDDNVGPAVLTLYFANKDGATQATSSTTDEFAPAPTESESVKTIDIKGKSLEEIWGSFKSMTGAEDLKVSEADRQELEELSKQKEKSEVDRQRVAGIRQARKTKRDARSSQS</sequence>
<dbReference type="VEuPathDB" id="FungiDB:CIHG_05759"/>
<dbReference type="STRING" id="396776.A0A0J8RTS6"/>
<dbReference type="OrthoDB" id="1696305at2759"/>
<keyword evidence="2" id="KW-0689">Ribosomal protein</keyword>
<proteinExistence type="predicted"/>
<protein>
    <recommendedName>
        <fullName evidence="6">Ribosomal protein/NADH dehydrogenase domain-containing protein</fullName>
    </recommendedName>
</protein>
<keyword evidence="3" id="KW-0496">Mitochondrion</keyword>
<reference evidence="8" key="1">
    <citation type="journal article" date="2010" name="Genome Res.">
        <title>Population genomic sequencing of Coccidioides fungi reveals recent hybridization and transposon control.</title>
        <authorList>
            <person name="Neafsey D.E."/>
            <person name="Barker B.M."/>
            <person name="Sharpton T.J."/>
            <person name="Stajich J.E."/>
            <person name="Park D.J."/>
            <person name="Whiston E."/>
            <person name="Hung C.-Y."/>
            <person name="McMahan C."/>
            <person name="White J."/>
            <person name="Sykes S."/>
            <person name="Heiman D."/>
            <person name="Young S."/>
            <person name="Zeng Q."/>
            <person name="Abouelleil A."/>
            <person name="Aftuck L."/>
            <person name="Bessette D."/>
            <person name="Brown A."/>
            <person name="FitzGerald M."/>
            <person name="Lui A."/>
            <person name="Macdonald J.P."/>
            <person name="Priest M."/>
            <person name="Orbach M.J."/>
            <person name="Galgiani J.N."/>
            <person name="Kirkland T.N."/>
            <person name="Cole G.T."/>
            <person name="Birren B.W."/>
            <person name="Henn M.R."/>
            <person name="Taylor J.W."/>
            <person name="Rounsley S.D."/>
        </authorList>
    </citation>
    <scope>NUCLEOTIDE SEQUENCE [LARGE SCALE GENOMIC DNA]</scope>
    <source>
        <strain evidence="8">H538.4</strain>
    </source>
</reference>
<dbReference type="SMART" id="SM00916">
    <property type="entry name" value="L51_S25_CI-B8"/>
    <property type="match status" value="1"/>
</dbReference>
<dbReference type="GO" id="GO:1990904">
    <property type="term" value="C:ribonucleoprotein complex"/>
    <property type="evidence" value="ECO:0007669"/>
    <property type="project" value="UniProtKB-KW"/>
</dbReference>
<evidence type="ECO:0000256" key="5">
    <source>
        <dbReference type="SAM" id="MobiDB-lite"/>
    </source>
</evidence>
<evidence type="ECO:0000313" key="7">
    <source>
        <dbReference type="EMBL" id="KMU87991.1"/>
    </source>
</evidence>
<dbReference type="SUPFAM" id="SSF52833">
    <property type="entry name" value="Thioredoxin-like"/>
    <property type="match status" value="1"/>
</dbReference>
<dbReference type="InterPro" id="IPR036249">
    <property type="entry name" value="Thioredoxin-like_sf"/>
</dbReference>
<evidence type="ECO:0000256" key="1">
    <source>
        <dbReference type="ARBA" id="ARBA00004173"/>
    </source>
</evidence>